<evidence type="ECO:0000313" key="9">
    <source>
        <dbReference type="Ensembl" id="ENSCINP00000020262.3"/>
    </source>
</evidence>
<evidence type="ECO:0000259" key="8">
    <source>
        <dbReference type="PROSITE" id="PS51061"/>
    </source>
</evidence>
<dbReference type="HOGENOM" id="CLU_018030_1_1_1"/>
<evidence type="ECO:0000256" key="5">
    <source>
        <dbReference type="ARBA" id="ARBA00022722"/>
    </source>
</evidence>
<evidence type="ECO:0000256" key="7">
    <source>
        <dbReference type="ARBA" id="ARBA00031923"/>
    </source>
</evidence>
<dbReference type="STRING" id="7719.ENSCINP00000020262"/>
<dbReference type="Gene3D" id="3.30.420.10">
    <property type="entry name" value="Ribonuclease H-like superfamily/Ribonuclease H"/>
    <property type="match status" value="2"/>
</dbReference>
<dbReference type="GO" id="GO:0005634">
    <property type="term" value="C:nucleus"/>
    <property type="evidence" value="ECO:0000318"/>
    <property type="project" value="GO_Central"/>
</dbReference>
<feature type="domain" description="R3H" evidence="8">
    <location>
        <begin position="184"/>
        <end position="252"/>
    </location>
</feature>
<dbReference type="GO" id="GO:0046872">
    <property type="term" value="F:metal ion binding"/>
    <property type="evidence" value="ECO:0007669"/>
    <property type="project" value="InterPro"/>
</dbReference>
<dbReference type="InterPro" id="IPR012337">
    <property type="entry name" value="RNaseH-like_sf"/>
</dbReference>
<keyword evidence="6" id="KW-0269">Exonuclease</keyword>
<comment type="catalytic activity">
    <reaction evidence="1">
        <text>Exonucleolytic cleavage of poly(A) to 5'-AMP.</text>
        <dbReference type="EC" id="3.1.13.4"/>
    </reaction>
</comment>
<dbReference type="FunFam" id="3.30.420.10:FF:000120">
    <property type="entry name" value="Poly(A)-specific ribonuclease PARN"/>
    <property type="match status" value="1"/>
</dbReference>
<dbReference type="GO" id="GO:1990431">
    <property type="term" value="P:priRNA 3'-end processing"/>
    <property type="evidence" value="ECO:0000318"/>
    <property type="project" value="GO_Central"/>
</dbReference>
<dbReference type="PANTHER" id="PTHR15092">
    <property type="entry name" value="POLY A -SPECIFIC RIBONUCLEASE/TARGET OF EGR1, MEMBER 1"/>
    <property type="match status" value="1"/>
</dbReference>
<dbReference type="Pfam" id="PF08675">
    <property type="entry name" value="RNA_bind"/>
    <property type="match status" value="1"/>
</dbReference>
<keyword evidence="5" id="KW-0540">Nuclease</keyword>
<dbReference type="Pfam" id="PF04857">
    <property type="entry name" value="CAF1"/>
    <property type="match status" value="1"/>
</dbReference>
<dbReference type="GO" id="GO:0004535">
    <property type="term" value="F:poly(A)-specific ribonuclease activity"/>
    <property type="evidence" value="ECO:0007669"/>
    <property type="project" value="UniProtKB-EC"/>
</dbReference>
<dbReference type="Proteomes" id="UP000008144">
    <property type="component" value="Unassembled WGS sequence"/>
</dbReference>
<evidence type="ECO:0000256" key="1">
    <source>
        <dbReference type="ARBA" id="ARBA00001663"/>
    </source>
</evidence>
<dbReference type="SUPFAM" id="SSF53098">
    <property type="entry name" value="Ribonuclease H-like"/>
    <property type="match status" value="1"/>
</dbReference>
<keyword evidence="6" id="KW-0378">Hydrolase</keyword>
<dbReference type="GO" id="GO:1990432">
    <property type="term" value="P:siRNA 3'-end processing"/>
    <property type="evidence" value="ECO:0000318"/>
    <property type="project" value="GO_Central"/>
</dbReference>
<dbReference type="AlphaFoldDB" id="F6PI67"/>
<dbReference type="CDD" id="cd12428">
    <property type="entry name" value="RRM_PARN"/>
    <property type="match status" value="1"/>
</dbReference>
<sequence>MDITRANFTETLPIVSKAIDESSFICIDGEFTGLTNHRYNLTSYDSPEERYLKLHSNTENFMLLQFGMCTFSWKEDEQKYQVDAFNFYIFPFRSSFPGVPDRIFSCQASSLDFLTLQDFDFNKAIKEGIPFLRPSEEASVRSAIEEKQAYRQSTYKSPGVFALATLTNPSSKGPSTPITDQKTKDFTEKVVAKIKNFLENTEDSEIVLEPCNSYLRKILFENIPAAFPGKILVESRTDEQTHQRHIVVVRGASASLQKERNLQAKVKEESNLEEAVGFSKIVKKLSQSQKLIVGHNMLLDVFYTIQQFVCPLPDVLEEFKSLVGCVFPKLLDTKLMGSMLPFRDLLSTTALGDMNARLREPPFQPPDITVPGKYNVGSTKSQDSNLHEAAYDAYVTGSAFLSMVNYLKSFQTNKKILTSFSSLCSLISPYVNKVFLMRSFDIPYLNLSGPDLSPCRDHVFHLEFPALWKSNDLRQLFSPVGQIHISWINETQCWIGLHNKTQTKNVKSLVSGNSNDSFRLRTYKEYQ</sequence>
<comment type="similarity">
    <text evidence="2">Belongs to the CAF1 family.</text>
</comment>
<dbReference type="InterPro" id="IPR012677">
    <property type="entry name" value="Nucleotide-bd_a/b_plait_sf"/>
</dbReference>
<dbReference type="InterPro" id="IPR014789">
    <property type="entry name" value="PolyA-riboNase_RNA-binding"/>
</dbReference>
<dbReference type="PROSITE" id="PS51061">
    <property type="entry name" value="R3H"/>
    <property type="match status" value="1"/>
</dbReference>
<dbReference type="InterPro" id="IPR006941">
    <property type="entry name" value="RNase_CAF1"/>
</dbReference>
<dbReference type="SUPFAM" id="SSF82708">
    <property type="entry name" value="R3H domain"/>
    <property type="match status" value="1"/>
</dbReference>
<dbReference type="GO" id="GO:0000289">
    <property type="term" value="P:nuclear-transcribed mRNA poly(A) tail shortening"/>
    <property type="evidence" value="ECO:0000318"/>
    <property type="project" value="GO_Central"/>
</dbReference>
<dbReference type="InterPro" id="IPR036867">
    <property type="entry name" value="R3H_dom_sf"/>
</dbReference>
<dbReference type="Ensembl" id="ENSCINT00000020262.3">
    <property type="protein sequence ID" value="ENSCINP00000020262.3"/>
    <property type="gene ID" value="ENSCING00000010142.3"/>
</dbReference>
<dbReference type="InterPro" id="IPR035979">
    <property type="entry name" value="RBD_domain_sf"/>
</dbReference>
<dbReference type="InParanoid" id="F6PI67"/>
<dbReference type="Gene3D" id="3.30.70.330">
    <property type="match status" value="1"/>
</dbReference>
<dbReference type="GO" id="GO:0003723">
    <property type="term" value="F:RNA binding"/>
    <property type="evidence" value="ECO:0000318"/>
    <property type="project" value="GO_Central"/>
</dbReference>
<dbReference type="FunCoup" id="F6PI67">
    <property type="interactions" value="9"/>
</dbReference>
<dbReference type="GeneTree" id="ENSGT00940000153167"/>
<dbReference type="InterPro" id="IPR051181">
    <property type="entry name" value="CAF1_poly(A)_ribonucleases"/>
</dbReference>
<proteinExistence type="inferred from homology"/>
<protein>
    <recommendedName>
        <fullName evidence="4">Poly(A)-specific ribonuclease PARN</fullName>
        <ecNumber evidence="3">3.1.13.4</ecNumber>
    </recommendedName>
    <alternativeName>
        <fullName evidence="7">Polyadenylate-specific ribonuclease</fullName>
    </alternativeName>
</protein>
<dbReference type="SUPFAM" id="SSF54928">
    <property type="entry name" value="RNA-binding domain, RBD"/>
    <property type="match status" value="1"/>
</dbReference>
<reference evidence="9" key="3">
    <citation type="submission" date="2025-09" db="UniProtKB">
        <authorList>
            <consortium name="Ensembl"/>
        </authorList>
    </citation>
    <scope>IDENTIFICATION</scope>
</reference>
<organism evidence="9 10">
    <name type="scientific">Ciona intestinalis</name>
    <name type="common">Transparent sea squirt</name>
    <name type="synonym">Ascidia intestinalis</name>
    <dbReference type="NCBI Taxonomy" id="7719"/>
    <lineage>
        <taxon>Eukaryota</taxon>
        <taxon>Metazoa</taxon>
        <taxon>Chordata</taxon>
        <taxon>Tunicata</taxon>
        <taxon>Ascidiacea</taxon>
        <taxon>Phlebobranchia</taxon>
        <taxon>Cionidae</taxon>
        <taxon>Ciona</taxon>
    </lineage>
</organism>
<evidence type="ECO:0000256" key="4">
    <source>
        <dbReference type="ARBA" id="ARBA00015918"/>
    </source>
</evidence>
<dbReference type="OMA" id="LTTCHED"/>
<reference evidence="10" key="1">
    <citation type="journal article" date="2002" name="Science">
        <title>The draft genome of Ciona intestinalis: insights into chordate and vertebrate origins.</title>
        <authorList>
            <person name="Dehal P."/>
            <person name="Satou Y."/>
            <person name="Campbell R.K."/>
            <person name="Chapman J."/>
            <person name="Degnan B."/>
            <person name="De Tomaso A."/>
            <person name="Davidson B."/>
            <person name="Di Gregorio A."/>
            <person name="Gelpke M."/>
            <person name="Goodstein D.M."/>
            <person name="Harafuji N."/>
            <person name="Hastings K.E."/>
            <person name="Ho I."/>
            <person name="Hotta K."/>
            <person name="Huang W."/>
            <person name="Kawashima T."/>
            <person name="Lemaire P."/>
            <person name="Martinez D."/>
            <person name="Meinertzhagen I.A."/>
            <person name="Necula S."/>
            <person name="Nonaka M."/>
            <person name="Putnam N."/>
            <person name="Rash S."/>
            <person name="Saiga H."/>
            <person name="Satake M."/>
            <person name="Terry A."/>
            <person name="Yamada L."/>
            <person name="Wang H.G."/>
            <person name="Awazu S."/>
            <person name="Azumi K."/>
            <person name="Boore J."/>
            <person name="Branno M."/>
            <person name="Chin-Bow S."/>
            <person name="DeSantis R."/>
            <person name="Doyle S."/>
            <person name="Francino P."/>
            <person name="Keys D.N."/>
            <person name="Haga S."/>
            <person name="Hayashi H."/>
            <person name="Hino K."/>
            <person name="Imai K.S."/>
            <person name="Inaba K."/>
            <person name="Kano S."/>
            <person name="Kobayashi K."/>
            <person name="Kobayashi M."/>
            <person name="Lee B.I."/>
            <person name="Makabe K.W."/>
            <person name="Manohar C."/>
            <person name="Matassi G."/>
            <person name="Medina M."/>
            <person name="Mochizuki Y."/>
            <person name="Mount S."/>
            <person name="Morishita T."/>
            <person name="Miura S."/>
            <person name="Nakayama A."/>
            <person name="Nishizaka S."/>
            <person name="Nomoto H."/>
            <person name="Ohta F."/>
            <person name="Oishi K."/>
            <person name="Rigoutsos I."/>
            <person name="Sano M."/>
            <person name="Sasaki A."/>
            <person name="Sasakura Y."/>
            <person name="Shoguchi E."/>
            <person name="Shin-i T."/>
            <person name="Spagnuolo A."/>
            <person name="Stainier D."/>
            <person name="Suzuki M.M."/>
            <person name="Tassy O."/>
            <person name="Takatori N."/>
            <person name="Tokuoka M."/>
            <person name="Yagi K."/>
            <person name="Yoshizaki F."/>
            <person name="Wada S."/>
            <person name="Zhang C."/>
            <person name="Hyatt P.D."/>
            <person name="Larimer F."/>
            <person name="Detter C."/>
            <person name="Doggett N."/>
            <person name="Glavina T."/>
            <person name="Hawkins T."/>
            <person name="Richardson P."/>
            <person name="Lucas S."/>
            <person name="Kohara Y."/>
            <person name="Levine M."/>
            <person name="Satoh N."/>
            <person name="Rokhsar D.S."/>
        </authorList>
    </citation>
    <scope>NUCLEOTIDE SEQUENCE [LARGE SCALE GENOMIC DNA]</scope>
</reference>
<name>F6PI67_CIOIN</name>
<dbReference type="GO" id="GO:0005737">
    <property type="term" value="C:cytoplasm"/>
    <property type="evidence" value="ECO:0007669"/>
    <property type="project" value="InterPro"/>
</dbReference>
<dbReference type="GO" id="GO:0000175">
    <property type="term" value="F:3'-5'-RNA exonuclease activity"/>
    <property type="evidence" value="ECO:0000318"/>
    <property type="project" value="GO_Central"/>
</dbReference>
<dbReference type="EC" id="3.1.13.4" evidence="3"/>
<dbReference type="InterPro" id="IPR036397">
    <property type="entry name" value="RNaseH_sf"/>
</dbReference>
<evidence type="ECO:0000313" key="10">
    <source>
        <dbReference type="Proteomes" id="UP000008144"/>
    </source>
</evidence>
<accession>F6PI67</accession>
<reference evidence="9" key="2">
    <citation type="submission" date="2025-08" db="UniProtKB">
        <authorList>
            <consortium name="Ensembl"/>
        </authorList>
    </citation>
    <scope>IDENTIFICATION</scope>
</reference>
<evidence type="ECO:0000256" key="2">
    <source>
        <dbReference type="ARBA" id="ARBA00008372"/>
    </source>
</evidence>
<dbReference type="PANTHER" id="PTHR15092:SF44">
    <property type="entry name" value="POLY(A)-SPECIFIC RIBONUCLEASE PARN"/>
    <property type="match status" value="1"/>
</dbReference>
<dbReference type="InterPro" id="IPR001374">
    <property type="entry name" value="R3H_dom"/>
</dbReference>
<keyword evidence="10" id="KW-1185">Reference proteome</keyword>
<evidence type="ECO:0000256" key="6">
    <source>
        <dbReference type="ARBA" id="ARBA00022839"/>
    </source>
</evidence>
<evidence type="ECO:0000256" key="3">
    <source>
        <dbReference type="ARBA" id="ARBA00012161"/>
    </source>
</evidence>